<sequence>MPGEDLRCDEPLVVRGGDLICNLTGAFANGSIWRLHFDVVGRRSCSGRGWRMDLVSSQPFWLLKNGLPALYPSLERDVRCDVAIIGAGITGALVAEKLSSAGHEVVVLDRRDVATGSTSASTAMLQYEIDVHLTDLAERHGEDLARMAYLACYESILLLEERVRRLGLDGCGMERRDSIYLASSRRDAKRLEAEAEARSRAGIEVELWQRADLIERLGIDRPCAIHSTRAAQVDPYRLAHGLLAEVVKRGGCVHDRTTVSAVEVSRGGVVLRTDRGPVVRAKRLVIAAGYEAGKFIDLRGCVDLNSSFALASEPLRPESRWWRGAMIWESARPYLYAREDADGRVLIGGEDVPFRAPAARDAMIPAKAAKLERRFRKLMPSLAWEPAFAWAGTFAETRDGLAYIGAHRDHPLCYFALGFGGNGIVFSLIAAEVIAADLAAKVHPWAGPFRFDR</sequence>
<dbReference type="PANTHER" id="PTHR13847:SF201">
    <property type="entry name" value="PUTATIBE OXIDOREDUCTASE"/>
    <property type="match status" value="1"/>
</dbReference>
<dbReference type="EC" id="1.-.-.-" evidence="2"/>
<accession>A0ABU9ANT3</accession>
<evidence type="ECO:0000259" key="1">
    <source>
        <dbReference type="Pfam" id="PF01266"/>
    </source>
</evidence>
<comment type="caution">
    <text evidence="2">The sequence shown here is derived from an EMBL/GenBank/DDBJ whole genome shotgun (WGS) entry which is preliminary data.</text>
</comment>
<keyword evidence="2" id="KW-0560">Oxidoreductase</keyword>
<reference evidence="2 3" key="1">
    <citation type="submission" date="2024-04" db="EMBL/GenBank/DDBJ databases">
        <title>Luteolibacter sp. isolated from soil.</title>
        <authorList>
            <person name="An J."/>
        </authorList>
    </citation>
    <scope>NUCLEOTIDE SEQUENCE [LARGE SCALE GENOMIC DNA]</scope>
    <source>
        <strain evidence="2 3">Y139</strain>
    </source>
</reference>
<dbReference type="PRINTS" id="PR00420">
    <property type="entry name" value="RNGMNOXGNASE"/>
</dbReference>
<dbReference type="Pfam" id="PF01266">
    <property type="entry name" value="DAO"/>
    <property type="match status" value="1"/>
</dbReference>
<name>A0ABU9ANT3_9BACT</name>
<protein>
    <submittedName>
        <fullName evidence="2">FAD-dependent oxidoreductase</fullName>
        <ecNumber evidence="2">1.-.-.-</ecNumber>
    </submittedName>
</protein>
<keyword evidence="3" id="KW-1185">Reference proteome</keyword>
<feature type="domain" description="FAD dependent oxidoreductase" evidence="1">
    <location>
        <begin position="81"/>
        <end position="436"/>
    </location>
</feature>
<proteinExistence type="predicted"/>
<dbReference type="RefSeq" id="WP_341402780.1">
    <property type="nucleotide sequence ID" value="NZ_JBBUKT010000001.1"/>
</dbReference>
<dbReference type="Gene3D" id="3.30.9.10">
    <property type="entry name" value="D-Amino Acid Oxidase, subunit A, domain 2"/>
    <property type="match status" value="1"/>
</dbReference>
<dbReference type="SUPFAM" id="SSF51905">
    <property type="entry name" value="FAD/NAD(P)-binding domain"/>
    <property type="match status" value="1"/>
</dbReference>
<dbReference type="PANTHER" id="PTHR13847">
    <property type="entry name" value="SARCOSINE DEHYDROGENASE-RELATED"/>
    <property type="match status" value="1"/>
</dbReference>
<dbReference type="InterPro" id="IPR006076">
    <property type="entry name" value="FAD-dep_OxRdtase"/>
</dbReference>
<dbReference type="GO" id="GO:0016491">
    <property type="term" value="F:oxidoreductase activity"/>
    <property type="evidence" value="ECO:0007669"/>
    <property type="project" value="UniProtKB-KW"/>
</dbReference>
<gene>
    <name evidence="2" type="ORF">WKV53_02585</name>
</gene>
<dbReference type="Gene3D" id="3.50.50.60">
    <property type="entry name" value="FAD/NAD(P)-binding domain"/>
    <property type="match status" value="1"/>
</dbReference>
<dbReference type="Proteomes" id="UP001371305">
    <property type="component" value="Unassembled WGS sequence"/>
</dbReference>
<evidence type="ECO:0000313" key="3">
    <source>
        <dbReference type="Proteomes" id="UP001371305"/>
    </source>
</evidence>
<evidence type="ECO:0000313" key="2">
    <source>
        <dbReference type="EMBL" id="MEK7949363.1"/>
    </source>
</evidence>
<organism evidence="2 3">
    <name type="scientific">Luteolibacter soli</name>
    <dbReference type="NCBI Taxonomy" id="3135280"/>
    <lineage>
        <taxon>Bacteria</taxon>
        <taxon>Pseudomonadati</taxon>
        <taxon>Verrucomicrobiota</taxon>
        <taxon>Verrucomicrobiia</taxon>
        <taxon>Verrucomicrobiales</taxon>
        <taxon>Verrucomicrobiaceae</taxon>
        <taxon>Luteolibacter</taxon>
    </lineage>
</organism>
<dbReference type="InterPro" id="IPR036188">
    <property type="entry name" value="FAD/NAD-bd_sf"/>
</dbReference>
<dbReference type="EMBL" id="JBBUKT010000001">
    <property type="protein sequence ID" value="MEK7949363.1"/>
    <property type="molecule type" value="Genomic_DNA"/>
</dbReference>